<protein>
    <submittedName>
        <fullName evidence="2">Uncharacterized protein</fullName>
    </submittedName>
</protein>
<keyword evidence="1" id="KW-0175">Coiled coil</keyword>
<organism evidence="2 3">
    <name type="scientific">Acanthoscelides obtectus</name>
    <name type="common">Bean weevil</name>
    <name type="synonym">Bruchus obtectus</name>
    <dbReference type="NCBI Taxonomy" id="200917"/>
    <lineage>
        <taxon>Eukaryota</taxon>
        <taxon>Metazoa</taxon>
        <taxon>Ecdysozoa</taxon>
        <taxon>Arthropoda</taxon>
        <taxon>Hexapoda</taxon>
        <taxon>Insecta</taxon>
        <taxon>Pterygota</taxon>
        <taxon>Neoptera</taxon>
        <taxon>Endopterygota</taxon>
        <taxon>Coleoptera</taxon>
        <taxon>Polyphaga</taxon>
        <taxon>Cucujiformia</taxon>
        <taxon>Chrysomeloidea</taxon>
        <taxon>Chrysomelidae</taxon>
        <taxon>Bruchinae</taxon>
        <taxon>Bruchini</taxon>
        <taxon>Acanthoscelides</taxon>
    </lineage>
</organism>
<evidence type="ECO:0000313" key="2">
    <source>
        <dbReference type="EMBL" id="CAH1964775.1"/>
    </source>
</evidence>
<accession>A0A9P0P483</accession>
<reference evidence="2" key="1">
    <citation type="submission" date="2022-03" db="EMBL/GenBank/DDBJ databases">
        <authorList>
            <person name="Sayadi A."/>
        </authorList>
    </citation>
    <scope>NUCLEOTIDE SEQUENCE</scope>
</reference>
<dbReference type="AlphaFoldDB" id="A0A9P0P483"/>
<keyword evidence="3" id="KW-1185">Reference proteome</keyword>
<comment type="caution">
    <text evidence="2">The sequence shown here is derived from an EMBL/GenBank/DDBJ whole genome shotgun (WGS) entry which is preliminary data.</text>
</comment>
<dbReference type="OrthoDB" id="6727225at2759"/>
<feature type="coiled-coil region" evidence="1">
    <location>
        <begin position="7"/>
        <end position="118"/>
    </location>
</feature>
<sequence>MKFEDELEKLRERVNSLESQNIKFKYLLDSALDITNKSETGSDVEIETQFLQDAIKLIEDEKNKMQEDLEQLVSEENETVFTKFKQLENENIELRKKVDLLVNLVSSLIKDMEQLKREYSEFKFLLTQPNVNAKLLKNILQLNNTFAEGTGQHALVRQRYFLQRKIVNLESKKTELLGAIENSKSCSSRKSVSDVIKSDLKKAIFRAINGVAKKEFENLFEKVLELEKERSKLLSHLKVVLDKSKKEIASEYYKLQQKILDIETEKAALRKTLTTLREEEADIASNSKKEMTPEDERKIDEILNAFSNSTVKTSESSEMTSITASSPPSTQMNAAGGLPLCVIL</sequence>
<proteinExistence type="predicted"/>
<evidence type="ECO:0000256" key="1">
    <source>
        <dbReference type="SAM" id="Coils"/>
    </source>
</evidence>
<dbReference type="Proteomes" id="UP001152888">
    <property type="component" value="Unassembled WGS sequence"/>
</dbReference>
<gene>
    <name evidence="2" type="ORF">ACAOBT_LOCUS6008</name>
</gene>
<evidence type="ECO:0000313" key="3">
    <source>
        <dbReference type="Proteomes" id="UP001152888"/>
    </source>
</evidence>
<name>A0A9P0P483_ACAOB</name>
<dbReference type="EMBL" id="CAKOFQ010006718">
    <property type="protein sequence ID" value="CAH1964775.1"/>
    <property type="molecule type" value="Genomic_DNA"/>
</dbReference>